<evidence type="ECO:0000313" key="3">
    <source>
        <dbReference type="EMBL" id="TQE44732.1"/>
    </source>
</evidence>
<dbReference type="GeneID" id="79853492"/>
<comment type="caution">
    <text evidence="3">The sequence shown here is derived from an EMBL/GenBank/DDBJ whole genome shotgun (WGS) entry which is preliminary data.</text>
</comment>
<protein>
    <submittedName>
        <fullName evidence="3">DUF2786 domain-containing protein</fullName>
    </submittedName>
</protein>
<dbReference type="Proteomes" id="UP000318080">
    <property type="component" value="Unassembled WGS sequence"/>
</dbReference>
<dbReference type="AlphaFoldDB" id="A0A540RAI5"/>
<feature type="domain" description="DUF2786" evidence="2">
    <location>
        <begin position="104"/>
        <end position="142"/>
    </location>
</feature>
<reference evidence="3 4" key="1">
    <citation type="submission" date="2019-06" db="EMBL/GenBank/DDBJ databases">
        <title>Draft genome of C. phoceense Strain 272.</title>
        <authorList>
            <person name="Pacheco L.G.C."/>
            <person name="Barberis C.M."/>
            <person name="Almuzara M.N."/>
            <person name="Traglia G.M."/>
            <person name="Santos C.S."/>
            <person name="Rocha D.J.P.G."/>
            <person name="Aguiar E.R.G.R."/>
            <person name="Vay C.A."/>
        </authorList>
    </citation>
    <scope>NUCLEOTIDE SEQUENCE [LARGE SCALE GENOMIC DNA]</scope>
    <source>
        <strain evidence="3 4">272</strain>
    </source>
</reference>
<keyword evidence="4" id="KW-1185">Reference proteome</keyword>
<dbReference type="EMBL" id="VHIR01000001">
    <property type="protein sequence ID" value="TQE44732.1"/>
    <property type="molecule type" value="Genomic_DNA"/>
</dbReference>
<dbReference type="STRING" id="1686286.GCA_900092335_02340"/>
<dbReference type="RefSeq" id="WP_068801941.1">
    <property type="nucleotide sequence ID" value="NZ_JAYWLZ010000001.1"/>
</dbReference>
<gene>
    <name evidence="3" type="ORF">EJK80_01265</name>
</gene>
<organism evidence="3 4">
    <name type="scientific">Corynebacterium phoceense</name>
    <dbReference type="NCBI Taxonomy" id="1686286"/>
    <lineage>
        <taxon>Bacteria</taxon>
        <taxon>Bacillati</taxon>
        <taxon>Actinomycetota</taxon>
        <taxon>Actinomycetes</taxon>
        <taxon>Mycobacteriales</taxon>
        <taxon>Corynebacteriaceae</taxon>
        <taxon>Corynebacterium</taxon>
    </lineage>
</organism>
<evidence type="ECO:0000256" key="1">
    <source>
        <dbReference type="SAM" id="Coils"/>
    </source>
</evidence>
<evidence type="ECO:0000313" key="4">
    <source>
        <dbReference type="Proteomes" id="UP000318080"/>
    </source>
</evidence>
<dbReference type="InterPro" id="IPR024498">
    <property type="entry name" value="DUF2786"/>
</dbReference>
<evidence type="ECO:0000259" key="2">
    <source>
        <dbReference type="Pfam" id="PF10979"/>
    </source>
</evidence>
<keyword evidence="1" id="KW-0175">Coiled coil</keyword>
<accession>A0A540RAI5</accession>
<proteinExistence type="predicted"/>
<dbReference type="Pfam" id="PF10979">
    <property type="entry name" value="DUF2786"/>
    <property type="match status" value="1"/>
</dbReference>
<sequence length="348" mass="37564">MMSPTTIVDDIVIAALRGWTPDDLFHILGPAIHPLAHRAAIRVPARVASPYLRAAWLRLLPPADPFYDVGLLPSWHAELTSLKVLRDVELLTPPTTPESDPAAKIRRKIEALLRKAESTEFEEEADALIARAQSLRQSHRLTEALQDPHAAPITRRVYLDAPYVKHKFSLLAAVCYANGVTGVLIDSRGLVSLIGTAGDLDHVIDLHASLARQCEHFLTSSPGAAEAKRTRTTAAYRRSFRLSYATRIGDLLQEANSYDSTSGSAVSCEDAPSSSTDLATVASQALPVLARRLTAAEETRDRLFPHLSTLSLSATHLDGLHDGIAAAESARLGGDSAGLDARQRALTA</sequence>
<feature type="coiled-coil region" evidence="1">
    <location>
        <begin position="102"/>
        <end position="138"/>
    </location>
</feature>
<name>A0A540RAI5_9CORY</name>